<keyword evidence="6" id="KW-1185">Reference proteome</keyword>
<dbReference type="SMART" id="SM00347">
    <property type="entry name" value="HTH_MARR"/>
    <property type="match status" value="1"/>
</dbReference>
<dbReference type="Proteomes" id="UP001501570">
    <property type="component" value="Unassembled WGS sequence"/>
</dbReference>
<dbReference type="RefSeq" id="WP_345628107.1">
    <property type="nucleotide sequence ID" value="NZ_BAABJQ010000004.1"/>
</dbReference>
<dbReference type="SUPFAM" id="SSF46785">
    <property type="entry name" value="Winged helix' DNA-binding domain"/>
    <property type="match status" value="1"/>
</dbReference>
<dbReference type="Pfam" id="PF12802">
    <property type="entry name" value="MarR_2"/>
    <property type="match status" value="1"/>
</dbReference>
<dbReference type="PANTHER" id="PTHR42756">
    <property type="entry name" value="TRANSCRIPTIONAL REGULATOR, MARR"/>
    <property type="match status" value="1"/>
</dbReference>
<dbReference type="Gene3D" id="1.10.10.10">
    <property type="entry name" value="Winged helix-like DNA-binding domain superfamily/Winged helix DNA-binding domain"/>
    <property type="match status" value="1"/>
</dbReference>
<dbReference type="EMBL" id="BAABJQ010000004">
    <property type="protein sequence ID" value="GAA5182496.1"/>
    <property type="molecule type" value="Genomic_DNA"/>
</dbReference>
<dbReference type="PANTHER" id="PTHR42756:SF1">
    <property type="entry name" value="TRANSCRIPTIONAL REPRESSOR OF EMRAB OPERON"/>
    <property type="match status" value="1"/>
</dbReference>
<evidence type="ECO:0000256" key="2">
    <source>
        <dbReference type="ARBA" id="ARBA00023125"/>
    </source>
</evidence>
<evidence type="ECO:0000313" key="5">
    <source>
        <dbReference type="EMBL" id="GAA5182496.1"/>
    </source>
</evidence>
<accession>A0ABP9RPB2</accession>
<organism evidence="5 6">
    <name type="scientific">Rugosimonospora acidiphila</name>
    <dbReference type="NCBI Taxonomy" id="556531"/>
    <lineage>
        <taxon>Bacteria</taxon>
        <taxon>Bacillati</taxon>
        <taxon>Actinomycetota</taxon>
        <taxon>Actinomycetes</taxon>
        <taxon>Micromonosporales</taxon>
        <taxon>Micromonosporaceae</taxon>
        <taxon>Rugosimonospora</taxon>
    </lineage>
</organism>
<keyword evidence="1" id="KW-0805">Transcription regulation</keyword>
<keyword evidence="3" id="KW-0804">Transcription</keyword>
<reference evidence="6" key="1">
    <citation type="journal article" date="2019" name="Int. J. Syst. Evol. Microbiol.">
        <title>The Global Catalogue of Microorganisms (GCM) 10K type strain sequencing project: providing services to taxonomists for standard genome sequencing and annotation.</title>
        <authorList>
            <consortium name="The Broad Institute Genomics Platform"/>
            <consortium name="The Broad Institute Genome Sequencing Center for Infectious Disease"/>
            <person name="Wu L."/>
            <person name="Ma J."/>
        </authorList>
    </citation>
    <scope>NUCLEOTIDE SEQUENCE [LARGE SCALE GENOMIC DNA]</scope>
    <source>
        <strain evidence="6">JCM 18304</strain>
    </source>
</reference>
<evidence type="ECO:0000313" key="6">
    <source>
        <dbReference type="Proteomes" id="UP001501570"/>
    </source>
</evidence>
<feature type="domain" description="HTH marR-type" evidence="4">
    <location>
        <begin position="4"/>
        <end position="136"/>
    </location>
</feature>
<dbReference type="PROSITE" id="PS50995">
    <property type="entry name" value="HTH_MARR_2"/>
    <property type="match status" value="1"/>
</dbReference>
<dbReference type="InterPro" id="IPR036390">
    <property type="entry name" value="WH_DNA-bd_sf"/>
</dbReference>
<protein>
    <submittedName>
        <fullName evidence="5">MarR family transcriptional regulator</fullName>
    </submittedName>
</protein>
<evidence type="ECO:0000256" key="3">
    <source>
        <dbReference type="ARBA" id="ARBA00023163"/>
    </source>
</evidence>
<dbReference type="PRINTS" id="PR00598">
    <property type="entry name" value="HTHMARR"/>
</dbReference>
<dbReference type="InterPro" id="IPR036388">
    <property type="entry name" value="WH-like_DNA-bd_sf"/>
</dbReference>
<keyword evidence="2" id="KW-0238">DNA-binding</keyword>
<comment type="caution">
    <text evidence="5">The sequence shown here is derived from an EMBL/GenBank/DDBJ whole genome shotgun (WGS) entry which is preliminary data.</text>
</comment>
<dbReference type="InterPro" id="IPR000835">
    <property type="entry name" value="HTH_MarR-typ"/>
</dbReference>
<sequence>MHYSQRLLAYIKRAEQASQAAKEVALRDTGITPAQQTILAVLIEAPGITGAELARRCAITPQTITASIARLEAAGLVERRSHSVHRTLIEIHPTRRGTEIFARADQQVADLDAVLSDGLSKTELATLSSLLTRVTDASQDYLTRTATKQQDS</sequence>
<evidence type="ECO:0000256" key="1">
    <source>
        <dbReference type="ARBA" id="ARBA00023015"/>
    </source>
</evidence>
<evidence type="ECO:0000259" key="4">
    <source>
        <dbReference type="PROSITE" id="PS50995"/>
    </source>
</evidence>
<proteinExistence type="predicted"/>
<gene>
    <name evidence="5" type="ORF">GCM10023322_19620</name>
</gene>
<name>A0ABP9RPB2_9ACTN</name>